<keyword evidence="3" id="KW-1185">Reference proteome</keyword>
<dbReference type="InterPro" id="IPR046341">
    <property type="entry name" value="SET_dom_sf"/>
</dbReference>
<sequence>MHSRGDGGLQFSREEFEWGWAVVNTRTIYYRPKQWAKVPAEDCMTMCPFIDYYNHDWRAEQTCLVSFSTDGLRVTTQKSYAPGEEVFVTYGNYNNDHLLVEYGFTLPHNGSDNINVDAWVLPKLSPAKQDILADLSFHGAYFLDATSTCYRTLTALRLAVVDEASLPRDGQAGLERYVDFVRLVQGEMDEDEYARRYSADEARLSALMDGIVCEVEESATSAIAALASLTSENGVFAAVERWRQTIAVLEAHKSNKH</sequence>
<dbReference type="SUPFAM" id="SSF82199">
    <property type="entry name" value="SET domain"/>
    <property type="match status" value="1"/>
</dbReference>
<gene>
    <name evidence="2" type="ORF">TWF696_005311</name>
</gene>
<organism evidence="2 3">
    <name type="scientific">Orbilia brochopaga</name>
    <dbReference type="NCBI Taxonomy" id="3140254"/>
    <lineage>
        <taxon>Eukaryota</taxon>
        <taxon>Fungi</taxon>
        <taxon>Dikarya</taxon>
        <taxon>Ascomycota</taxon>
        <taxon>Pezizomycotina</taxon>
        <taxon>Orbiliomycetes</taxon>
        <taxon>Orbiliales</taxon>
        <taxon>Orbiliaceae</taxon>
        <taxon>Orbilia</taxon>
    </lineage>
</organism>
<evidence type="ECO:0000259" key="1">
    <source>
        <dbReference type="PROSITE" id="PS50280"/>
    </source>
</evidence>
<name>A0AAV9V0S6_9PEZI</name>
<evidence type="ECO:0000313" key="2">
    <source>
        <dbReference type="EMBL" id="KAK6353343.1"/>
    </source>
</evidence>
<dbReference type="InterPro" id="IPR001214">
    <property type="entry name" value="SET_dom"/>
</dbReference>
<dbReference type="AlphaFoldDB" id="A0AAV9V0S6"/>
<dbReference type="Gene3D" id="3.90.1410.10">
    <property type="entry name" value="set domain protein methyltransferase, domain 1"/>
    <property type="match status" value="1"/>
</dbReference>
<comment type="caution">
    <text evidence="2">The sequence shown here is derived from an EMBL/GenBank/DDBJ whole genome shotgun (WGS) entry which is preliminary data.</text>
</comment>
<dbReference type="Proteomes" id="UP001375240">
    <property type="component" value="Unassembled WGS sequence"/>
</dbReference>
<dbReference type="EMBL" id="JAVHNQ010000003">
    <property type="protein sequence ID" value="KAK6353343.1"/>
    <property type="molecule type" value="Genomic_DNA"/>
</dbReference>
<accession>A0AAV9V0S6</accession>
<dbReference type="GO" id="GO:0016279">
    <property type="term" value="F:protein-lysine N-methyltransferase activity"/>
    <property type="evidence" value="ECO:0007669"/>
    <property type="project" value="TreeGrafter"/>
</dbReference>
<protein>
    <recommendedName>
        <fullName evidence="1">SET domain-containing protein</fullName>
    </recommendedName>
</protein>
<reference evidence="2 3" key="1">
    <citation type="submission" date="2019-10" db="EMBL/GenBank/DDBJ databases">
        <authorList>
            <person name="Palmer J.M."/>
        </authorList>
    </citation>
    <scope>NUCLEOTIDE SEQUENCE [LARGE SCALE GENOMIC DNA]</scope>
    <source>
        <strain evidence="2 3">TWF696</strain>
    </source>
</reference>
<proteinExistence type="predicted"/>
<dbReference type="InterPro" id="IPR050600">
    <property type="entry name" value="SETD3_SETD6_MTase"/>
</dbReference>
<evidence type="ECO:0000313" key="3">
    <source>
        <dbReference type="Proteomes" id="UP001375240"/>
    </source>
</evidence>
<feature type="domain" description="SET" evidence="1">
    <location>
        <begin position="7"/>
        <end position="91"/>
    </location>
</feature>
<dbReference type="PANTHER" id="PTHR13271">
    <property type="entry name" value="UNCHARACTERIZED PUTATIVE METHYLTRANSFERASE"/>
    <property type="match status" value="1"/>
</dbReference>
<dbReference type="PROSITE" id="PS50280">
    <property type="entry name" value="SET"/>
    <property type="match status" value="1"/>
</dbReference>